<proteinExistence type="predicted"/>
<dbReference type="RefSeq" id="WP_065327747.1">
    <property type="nucleotide sequence ID" value="NZ_NFFZ01000004.1"/>
</dbReference>
<evidence type="ECO:0000313" key="2">
    <source>
        <dbReference type="Proteomes" id="UP000194857"/>
    </source>
</evidence>
<reference evidence="1 2" key="1">
    <citation type="submission" date="2017-05" db="EMBL/GenBank/DDBJ databases">
        <authorList>
            <person name="Song R."/>
            <person name="Chenine A.L."/>
            <person name="Ruprecht R.M."/>
        </authorList>
    </citation>
    <scope>NUCLEOTIDE SEQUENCE [LARGE SCALE GENOMIC DNA]</scope>
    <source>
        <strain evidence="1 2">S567_C10_BS</strain>
    </source>
</reference>
<organism evidence="1 2">
    <name type="scientific">Pseudomonas aeruginosa</name>
    <dbReference type="NCBI Taxonomy" id="287"/>
    <lineage>
        <taxon>Bacteria</taxon>
        <taxon>Pseudomonadati</taxon>
        <taxon>Pseudomonadota</taxon>
        <taxon>Gammaproteobacteria</taxon>
        <taxon>Pseudomonadales</taxon>
        <taxon>Pseudomonadaceae</taxon>
        <taxon>Pseudomonas</taxon>
    </lineage>
</organism>
<name>A0A241XSC4_PSEAI</name>
<evidence type="ECO:0000313" key="1">
    <source>
        <dbReference type="EMBL" id="OTI63245.1"/>
    </source>
</evidence>
<sequence>MKTNYSPLSPERLATLPGVQAVDVMLDVLVVLLVDDSGIAITRAPLAEEIGWEKWSCMVGSNQIPSMSTDEVLDLIAQTASAAASRR</sequence>
<dbReference type="AlphaFoldDB" id="A0A241XSC4"/>
<dbReference type="Proteomes" id="UP000194857">
    <property type="component" value="Unassembled WGS sequence"/>
</dbReference>
<gene>
    <name evidence="1" type="ORF">CAZ10_10470</name>
</gene>
<dbReference type="EMBL" id="NFFZ01000004">
    <property type="protein sequence ID" value="OTI63245.1"/>
    <property type="molecule type" value="Genomic_DNA"/>
</dbReference>
<protein>
    <submittedName>
        <fullName evidence="1">Uncharacterized protein</fullName>
    </submittedName>
</protein>
<accession>A0A241XSC4</accession>
<comment type="caution">
    <text evidence="1">The sequence shown here is derived from an EMBL/GenBank/DDBJ whole genome shotgun (WGS) entry which is preliminary data.</text>
</comment>